<dbReference type="OrthoDB" id="8612680at2"/>
<evidence type="ECO:0000256" key="5">
    <source>
        <dbReference type="ARBA" id="ARBA00020164"/>
    </source>
</evidence>
<name>A0A5B9WFS4_9BACT</name>
<gene>
    <name evidence="9" type="primary">alsD</name>
    <name evidence="9" type="ORF">OJF2_77410</name>
</gene>
<organism evidence="9 10">
    <name type="scientific">Aquisphaera giovannonii</name>
    <dbReference type="NCBI Taxonomy" id="406548"/>
    <lineage>
        <taxon>Bacteria</taxon>
        <taxon>Pseudomonadati</taxon>
        <taxon>Planctomycetota</taxon>
        <taxon>Planctomycetia</taxon>
        <taxon>Isosphaerales</taxon>
        <taxon>Isosphaeraceae</taxon>
        <taxon>Aquisphaera</taxon>
    </lineage>
</organism>
<evidence type="ECO:0000256" key="6">
    <source>
        <dbReference type="ARBA" id="ARBA00022793"/>
    </source>
</evidence>
<comment type="catalytic activity">
    <reaction evidence="1">
        <text>(2S)-2-acetolactate + H(+) = (R)-acetoin + CO2</text>
        <dbReference type="Rhea" id="RHEA:21580"/>
        <dbReference type="ChEBI" id="CHEBI:15378"/>
        <dbReference type="ChEBI" id="CHEBI:15686"/>
        <dbReference type="ChEBI" id="CHEBI:16526"/>
        <dbReference type="ChEBI" id="CHEBI:58476"/>
        <dbReference type="EC" id="4.1.1.5"/>
    </reaction>
</comment>
<keyword evidence="7" id="KW-0005">Acetoin biosynthesis</keyword>
<dbReference type="InterPro" id="IPR005128">
    <property type="entry name" value="Acetolactate_a_deCO2ase"/>
</dbReference>
<evidence type="ECO:0000256" key="3">
    <source>
        <dbReference type="ARBA" id="ARBA00007106"/>
    </source>
</evidence>
<dbReference type="Gene3D" id="3.30.1330.80">
    <property type="entry name" value="Hypothetical protein, similar to alpha- acetolactate decarboxylase, domain 2"/>
    <property type="match status" value="2"/>
</dbReference>
<keyword evidence="10" id="KW-1185">Reference proteome</keyword>
<evidence type="ECO:0000313" key="10">
    <source>
        <dbReference type="Proteomes" id="UP000324233"/>
    </source>
</evidence>
<comment type="pathway">
    <text evidence="2">Polyol metabolism; (R,R)-butane-2,3-diol biosynthesis; (R,R)-butane-2,3-diol from pyruvate: step 2/3.</text>
</comment>
<dbReference type="EMBL" id="CP042997">
    <property type="protein sequence ID" value="QEH39129.1"/>
    <property type="molecule type" value="Genomic_DNA"/>
</dbReference>
<evidence type="ECO:0000256" key="4">
    <source>
        <dbReference type="ARBA" id="ARBA00013204"/>
    </source>
</evidence>
<dbReference type="EC" id="4.1.1.5" evidence="4"/>
<dbReference type="AlphaFoldDB" id="A0A5B9WFS4"/>
<reference evidence="9 10" key="1">
    <citation type="submission" date="2019-08" db="EMBL/GenBank/DDBJ databases">
        <title>Deep-cultivation of Planctomycetes and their phenomic and genomic characterization uncovers novel biology.</title>
        <authorList>
            <person name="Wiegand S."/>
            <person name="Jogler M."/>
            <person name="Boedeker C."/>
            <person name="Pinto D."/>
            <person name="Vollmers J."/>
            <person name="Rivas-Marin E."/>
            <person name="Kohn T."/>
            <person name="Peeters S.H."/>
            <person name="Heuer A."/>
            <person name="Rast P."/>
            <person name="Oberbeckmann S."/>
            <person name="Bunk B."/>
            <person name="Jeske O."/>
            <person name="Meyerdierks A."/>
            <person name="Storesund J.E."/>
            <person name="Kallscheuer N."/>
            <person name="Luecker S."/>
            <person name="Lage O.M."/>
            <person name="Pohl T."/>
            <person name="Merkel B.J."/>
            <person name="Hornburger P."/>
            <person name="Mueller R.-W."/>
            <person name="Bruemmer F."/>
            <person name="Labrenz M."/>
            <person name="Spormann A.M."/>
            <person name="Op den Camp H."/>
            <person name="Overmann J."/>
            <person name="Amann R."/>
            <person name="Jetten M.S.M."/>
            <person name="Mascher T."/>
            <person name="Medema M.H."/>
            <person name="Devos D.P."/>
            <person name="Kaster A.-K."/>
            <person name="Ovreas L."/>
            <person name="Rohde M."/>
            <person name="Galperin M.Y."/>
            <person name="Jogler C."/>
        </authorList>
    </citation>
    <scope>NUCLEOTIDE SEQUENCE [LARGE SCALE GENOMIC DNA]</scope>
    <source>
        <strain evidence="9 10">OJF2</strain>
    </source>
</reference>
<dbReference type="SUPFAM" id="SSF117856">
    <property type="entry name" value="AF0104/ALDC/Ptd012-like"/>
    <property type="match status" value="1"/>
</dbReference>
<dbReference type="NCBIfam" id="TIGR01252">
    <property type="entry name" value="acetolac_decarb"/>
    <property type="match status" value="1"/>
</dbReference>
<dbReference type="UniPathway" id="UPA00626">
    <property type="reaction ID" value="UER00678"/>
</dbReference>
<dbReference type="CDD" id="cd17299">
    <property type="entry name" value="acetolactate_decarboxylase"/>
    <property type="match status" value="1"/>
</dbReference>
<evidence type="ECO:0000256" key="8">
    <source>
        <dbReference type="ARBA" id="ARBA00023239"/>
    </source>
</evidence>
<dbReference type="PANTHER" id="PTHR35524">
    <property type="entry name" value="ALPHA-ACETOLACTATE DECARBOXYLASE"/>
    <property type="match status" value="1"/>
</dbReference>
<dbReference type="PANTHER" id="PTHR35524:SF1">
    <property type="entry name" value="ALPHA-ACETOLACTATE DECARBOXYLASE"/>
    <property type="match status" value="1"/>
</dbReference>
<keyword evidence="8 9" id="KW-0456">Lyase</keyword>
<dbReference type="RefSeq" id="WP_148598479.1">
    <property type="nucleotide sequence ID" value="NZ_CP042997.1"/>
</dbReference>
<dbReference type="GO" id="GO:0047605">
    <property type="term" value="F:acetolactate decarboxylase activity"/>
    <property type="evidence" value="ECO:0007669"/>
    <property type="project" value="UniProtKB-EC"/>
</dbReference>
<evidence type="ECO:0000313" key="9">
    <source>
        <dbReference type="EMBL" id="QEH39129.1"/>
    </source>
</evidence>
<evidence type="ECO:0000256" key="2">
    <source>
        <dbReference type="ARBA" id="ARBA00005170"/>
    </source>
</evidence>
<evidence type="ECO:0000256" key="7">
    <source>
        <dbReference type="ARBA" id="ARBA00023061"/>
    </source>
</evidence>
<evidence type="ECO:0000256" key="1">
    <source>
        <dbReference type="ARBA" id="ARBA00001784"/>
    </source>
</evidence>
<comment type="similarity">
    <text evidence="3">Belongs to the alpha-acetolactate decarboxylase family.</text>
</comment>
<accession>A0A5B9WFS4</accession>
<proteinExistence type="inferred from homology"/>
<dbReference type="Pfam" id="PF03306">
    <property type="entry name" value="AAL_decarboxy"/>
    <property type="match status" value="1"/>
</dbReference>
<keyword evidence="6" id="KW-0210">Decarboxylase</keyword>
<sequence length="292" mass="31374">MSEPSPADGPLVPISCRVERAVWEAIEARLEGSNGSLDDLVNSALADYLQVGRSTLYQLSTAGALVEGIYRGEMTVARLRGHGDLGLGTFEGLDGEMVVVDGHFYQVRSDGMVSEVADGVSSPYAVLTKFDPGVPTPLSNCSSLADLEGELDRLRTSDNLFYAIRVDGVFSSVRTRAVPRTADGVPLVQAAASQPEFHLADVRGTIVGFWSPAYFKTLTVPGYHLHFLNEDRNAGGHLLDCAGRELVARIERESNLRLTLPHTGAFLDADFARDSSDDLRRAETAPGGHADA</sequence>
<dbReference type="Proteomes" id="UP000324233">
    <property type="component" value="Chromosome"/>
</dbReference>
<dbReference type="KEGG" id="agv:OJF2_77410"/>
<protein>
    <recommendedName>
        <fullName evidence="5">Alpha-acetolactate decarboxylase</fullName>
        <ecNumber evidence="4">4.1.1.5</ecNumber>
    </recommendedName>
</protein>
<dbReference type="GO" id="GO:0045151">
    <property type="term" value="P:acetoin biosynthetic process"/>
    <property type="evidence" value="ECO:0007669"/>
    <property type="project" value="UniProtKB-KW"/>
</dbReference>